<keyword evidence="1" id="KW-0472">Membrane</keyword>
<accession>A0A5P0YVV3</accession>
<feature type="transmembrane region" description="Helical" evidence="1">
    <location>
        <begin position="50"/>
        <end position="67"/>
    </location>
</feature>
<dbReference type="GO" id="GO:0004527">
    <property type="term" value="F:exonuclease activity"/>
    <property type="evidence" value="ECO:0007669"/>
    <property type="project" value="UniProtKB-KW"/>
</dbReference>
<organism evidence="2 3">
    <name type="scientific">Streptomyces alkaliterrae</name>
    <dbReference type="NCBI Taxonomy" id="2213162"/>
    <lineage>
        <taxon>Bacteria</taxon>
        <taxon>Bacillati</taxon>
        <taxon>Actinomycetota</taxon>
        <taxon>Actinomycetes</taxon>
        <taxon>Kitasatosporales</taxon>
        <taxon>Streptomycetaceae</taxon>
        <taxon>Streptomyces</taxon>
    </lineage>
</organism>
<sequence length="75" mass="8143">MLLLVCTAPLVARISDADGPTPLPQLLAFLPWLLVPGWLALFFAVLARRLLLVGWALAALGTIAWYLQPYGPSQT</sequence>
<keyword evidence="2" id="KW-0540">Nuclease</keyword>
<protein>
    <submittedName>
        <fullName evidence="2">Endonuclease/exonuclease/phosphatase family protein</fullName>
    </submittedName>
</protein>
<reference evidence="2 3" key="1">
    <citation type="submission" date="2019-10" db="EMBL/GenBank/DDBJ databases">
        <title>Streptomyces sp. nov., a novel actinobacterium isolated from alkaline environment.</title>
        <authorList>
            <person name="Golinska P."/>
        </authorList>
    </citation>
    <scope>NUCLEOTIDE SEQUENCE [LARGE SCALE GENOMIC DNA]</scope>
    <source>
        <strain evidence="2 3">OF1</strain>
    </source>
</reference>
<comment type="caution">
    <text evidence="2">The sequence shown here is derived from an EMBL/GenBank/DDBJ whole genome shotgun (WGS) entry which is preliminary data.</text>
</comment>
<dbReference type="AlphaFoldDB" id="A0A5P0YVV3"/>
<keyword evidence="1" id="KW-0812">Transmembrane</keyword>
<feature type="transmembrane region" description="Helical" evidence="1">
    <location>
        <begin position="27"/>
        <end position="45"/>
    </location>
</feature>
<keyword evidence="1" id="KW-1133">Transmembrane helix</keyword>
<evidence type="ECO:0000256" key="1">
    <source>
        <dbReference type="SAM" id="Phobius"/>
    </source>
</evidence>
<evidence type="ECO:0000313" key="2">
    <source>
        <dbReference type="EMBL" id="MQS04424.1"/>
    </source>
</evidence>
<dbReference type="EMBL" id="VJYK02000287">
    <property type="protein sequence ID" value="MQS04424.1"/>
    <property type="molecule type" value="Genomic_DNA"/>
</dbReference>
<name>A0A5P0YVV3_9ACTN</name>
<dbReference type="GO" id="GO:0004519">
    <property type="term" value="F:endonuclease activity"/>
    <property type="evidence" value="ECO:0007669"/>
    <property type="project" value="UniProtKB-KW"/>
</dbReference>
<evidence type="ECO:0000313" key="3">
    <source>
        <dbReference type="Proteomes" id="UP000320857"/>
    </source>
</evidence>
<keyword evidence="2" id="KW-0255">Endonuclease</keyword>
<keyword evidence="2" id="KW-0378">Hydrolase</keyword>
<keyword evidence="3" id="KW-1185">Reference proteome</keyword>
<proteinExistence type="predicted"/>
<gene>
    <name evidence="2" type="ORF">FNX44_021630</name>
</gene>
<feature type="non-terminal residue" evidence="2">
    <location>
        <position position="75"/>
    </location>
</feature>
<keyword evidence="2" id="KW-0269">Exonuclease</keyword>
<dbReference type="Proteomes" id="UP000320857">
    <property type="component" value="Unassembled WGS sequence"/>
</dbReference>